<comment type="caution">
    <text evidence="2">The sequence shown here is derived from an EMBL/GenBank/DDBJ whole genome shotgun (WGS) entry which is preliminary data.</text>
</comment>
<evidence type="ECO:0000313" key="3">
    <source>
        <dbReference type="Proteomes" id="UP001159363"/>
    </source>
</evidence>
<keyword evidence="3" id="KW-1185">Reference proteome</keyword>
<evidence type="ECO:0000313" key="2">
    <source>
        <dbReference type="EMBL" id="KAJ8869321.1"/>
    </source>
</evidence>
<dbReference type="EMBL" id="JARBHB010000014">
    <property type="protein sequence ID" value="KAJ8869321.1"/>
    <property type="molecule type" value="Genomic_DNA"/>
</dbReference>
<reference evidence="2 3" key="1">
    <citation type="submission" date="2023-02" db="EMBL/GenBank/DDBJ databases">
        <title>LHISI_Scaffold_Assembly.</title>
        <authorList>
            <person name="Stuart O.P."/>
            <person name="Cleave R."/>
            <person name="Magrath M.J.L."/>
            <person name="Mikheyev A.S."/>
        </authorList>
    </citation>
    <scope>NUCLEOTIDE SEQUENCE [LARGE SCALE GENOMIC DNA]</scope>
    <source>
        <strain evidence="2">Daus_M_001</strain>
        <tissue evidence="2">Leg muscle</tissue>
    </source>
</reference>
<feature type="region of interest" description="Disordered" evidence="1">
    <location>
        <begin position="60"/>
        <end position="87"/>
    </location>
</feature>
<name>A0ABQ9GCR6_9NEOP</name>
<protein>
    <submittedName>
        <fullName evidence="2">Uncharacterized protein</fullName>
    </submittedName>
</protein>
<organism evidence="2 3">
    <name type="scientific">Dryococelus australis</name>
    <dbReference type="NCBI Taxonomy" id="614101"/>
    <lineage>
        <taxon>Eukaryota</taxon>
        <taxon>Metazoa</taxon>
        <taxon>Ecdysozoa</taxon>
        <taxon>Arthropoda</taxon>
        <taxon>Hexapoda</taxon>
        <taxon>Insecta</taxon>
        <taxon>Pterygota</taxon>
        <taxon>Neoptera</taxon>
        <taxon>Polyneoptera</taxon>
        <taxon>Phasmatodea</taxon>
        <taxon>Verophasmatodea</taxon>
        <taxon>Anareolatae</taxon>
        <taxon>Phasmatidae</taxon>
        <taxon>Eurycanthinae</taxon>
        <taxon>Dryococelus</taxon>
    </lineage>
</organism>
<gene>
    <name evidence="2" type="ORF">PR048_030896</name>
</gene>
<feature type="compositionally biased region" description="Basic and acidic residues" evidence="1">
    <location>
        <begin position="73"/>
        <end position="87"/>
    </location>
</feature>
<evidence type="ECO:0000256" key="1">
    <source>
        <dbReference type="SAM" id="MobiDB-lite"/>
    </source>
</evidence>
<sequence length="87" mass="9827">MKQQDEPSESSVTDEVEIVRDLQALQQDSQPADIEECLTEGDFTEITNEELPDDQIITTVLQSNAEEDDIDCEDKSDSERVRHSTAK</sequence>
<accession>A0ABQ9GCR6</accession>
<dbReference type="Proteomes" id="UP001159363">
    <property type="component" value="Chromosome 13"/>
</dbReference>
<proteinExistence type="predicted"/>